<feature type="domain" description="SLBB" evidence="18">
    <location>
        <begin position="182"/>
        <end position="259"/>
    </location>
</feature>
<evidence type="ECO:0000256" key="2">
    <source>
        <dbReference type="ARBA" id="ARBA00009450"/>
    </source>
</evidence>
<dbReference type="PANTHER" id="PTHR33619:SF3">
    <property type="entry name" value="POLYSACCHARIDE EXPORT PROTEIN GFCE-RELATED"/>
    <property type="match status" value="1"/>
</dbReference>
<comment type="caution">
    <text evidence="19">The sequence shown here is derived from an EMBL/GenBank/DDBJ whole genome shotgun (WGS) entry which is preliminary data.</text>
</comment>
<dbReference type="GO" id="GO:0009279">
    <property type="term" value="C:cell outer membrane"/>
    <property type="evidence" value="ECO:0007669"/>
    <property type="project" value="UniProtKB-SubCell"/>
</dbReference>
<evidence type="ECO:0000256" key="14">
    <source>
        <dbReference type="ARBA" id="ARBA00023288"/>
    </source>
</evidence>
<gene>
    <name evidence="19" type="ORF">INR99_00605</name>
</gene>
<evidence type="ECO:0000259" key="17">
    <source>
        <dbReference type="Pfam" id="PF10531"/>
    </source>
</evidence>
<keyword evidence="4" id="KW-1134">Transmembrane beta strand</keyword>
<feature type="chain" id="PRO_5035313997" evidence="15">
    <location>
        <begin position="23"/>
        <end position="575"/>
    </location>
</feature>
<dbReference type="AlphaFoldDB" id="A0A8J7FF17"/>
<evidence type="ECO:0000256" key="6">
    <source>
        <dbReference type="ARBA" id="ARBA00022692"/>
    </source>
</evidence>
<dbReference type="Gene3D" id="3.30.1950.10">
    <property type="entry name" value="wza like domain"/>
    <property type="match status" value="1"/>
</dbReference>
<evidence type="ECO:0000256" key="3">
    <source>
        <dbReference type="ARBA" id="ARBA00022448"/>
    </source>
</evidence>
<dbReference type="Pfam" id="PF10531">
    <property type="entry name" value="SLBB"/>
    <property type="match status" value="1"/>
</dbReference>
<dbReference type="InterPro" id="IPR049712">
    <property type="entry name" value="Poly_export"/>
</dbReference>
<comment type="subcellular location">
    <subcellularLocation>
        <location evidence="1">Cell outer membrane</location>
        <topology evidence="1">Multi-pass membrane protein</topology>
    </subcellularLocation>
</comment>
<keyword evidence="13" id="KW-0998">Cell outer membrane</keyword>
<feature type="domain" description="Polysaccharide export protein N-terminal" evidence="16">
    <location>
        <begin position="103"/>
        <end position="165"/>
    </location>
</feature>
<keyword evidence="10" id="KW-0626">Porin</keyword>
<evidence type="ECO:0000313" key="20">
    <source>
        <dbReference type="Proteomes" id="UP000604481"/>
    </source>
</evidence>
<name>A0A8J7FF17_9NEIS</name>
<organism evidence="19 20">
    <name type="scientific">Chitinilyticum piscinae</name>
    <dbReference type="NCBI Taxonomy" id="2866724"/>
    <lineage>
        <taxon>Bacteria</taxon>
        <taxon>Pseudomonadati</taxon>
        <taxon>Pseudomonadota</taxon>
        <taxon>Betaproteobacteria</taxon>
        <taxon>Neisseriales</taxon>
        <taxon>Chitinibacteraceae</taxon>
        <taxon>Chitinilyticum</taxon>
    </lineage>
</organism>
<keyword evidence="20" id="KW-1185">Reference proteome</keyword>
<evidence type="ECO:0000256" key="15">
    <source>
        <dbReference type="SAM" id="SignalP"/>
    </source>
</evidence>
<dbReference type="EMBL" id="JADFUA010000001">
    <property type="protein sequence ID" value="MBE9607840.1"/>
    <property type="molecule type" value="Genomic_DNA"/>
</dbReference>
<evidence type="ECO:0000256" key="9">
    <source>
        <dbReference type="ARBA" id="ARBA00023065"/>
    </source>
</evidence>
<protein>
    <submittedName>
        <fullName evidence="19">SLBB domain-containing protein</fullName>
    </submittedName>
</protein>
<dbReference type="InterPro" id="IPR054765">
    <property type="entry name" value="SLBB_dom"/>
</dbReference>
<sequence>MSKHWFINLSIAAVCIAGLAQAAKLDPASKLMVVNDTFAKPSAASQIAAQANAPALVQNSNAGYGDSATSVLSEPSKASANTVFGANLFSGNFSNKGGGLFSPDYLIASGDRIILRMWGAFDLDTELIVDPQGNVFLPHVGPVRLQGVRNQDLQKSINTAIAKVFRANVYNYASLAMGQPVKVYVSGFVNMPGMYEGTSTDSLLQYLDRAGGIDPERGSFLDVQIKRGNQTRASINLYDFLTKGNMPQVQLADGDVIFVAPRHNVVTVKGLASNPKQFEFTSNTIELATLGQLAKPLPHATNIRITRNTGNKQNTEYHTIANANQLIVQSGDEVEYTADKKPGTITVRIEGEHLSAQEYVLPYGAKVGDLLGKVEYTPNSDSASVQLFRNSVKDRQKAMLDVALKSLEATVLTARSGSVNEAKIRSDESTKILNWIDRARQLEPTGQVFIAQSSRKNDLLLENGDIIRIPVKDGLVLVGGEVLFPNSIAYDENLRVEDYISAAGGFTQDADSSRIVVAHANGSFSSEKNLKKISEGDRIMVLPKVDTKFMQFSMDISQIVYQIAVAVGVVLDFKN</sequence>
<evidence type="ECO:0000256" key="11">
    <source>
        <dbReference type="ARBA" id="ARBA00023136"/>
    </source>
</evidence>
<evidence type="ECO:0000259" key="18">
    <source>
        <dbReference type="Pfam" id="PF22461"/>
    </source>
</evidence>
<evidence type="ECO:0000256" key="1">
    <source>
        <dbReference type="ARBA" id="ARBA00004571"/>
    </source>
</evidence>
<keyword evidence="9" id="KW-0406">Ion transport</keyword>
<evidence type="ECO:0000313" key="19">
    <source>
        <dbReference type="EMBL" id="MBE9607840.1"/>
    </source>
</evidence>
<feature type="domain" description="Soluble ligand binding" evidence="17">
    <location>
        <begin position="476"/>
        <end position="522"/>
    </location>
</feature>
<dbReference type="Gene3D" id="3.10.560.10">
    <property type="entry name" value="Outer membrane lipoprotein wza domain like"/>
    <property type="match status" value="3"/>
</dbReference>
<keyword evidence="5" id="KW-0762">Sugar transport</keyword>
<proteinExistence type="inferred from homology"/>
<keyword evidence="11" id="KW-0472">Membrane</keyword>
<reference evidence="19 20" key="1">
    <citation type="submission" date="2020-10" db="EMBL/GenBank/DDBJ databases">
        <title>The genome sequence of Chitinilyticum litopenaei 4Y14.</title>
        <authorList>
            <person name="Liu Y."/>
        </authorList>
    </citation>
    <scope>NUCLEOTIDE SEQUENCE [LARGE SCALE GENOMIC DNA]</scope>
    <source>
        <strain evidence="19 20">4Y14</strain>
    </source>
</reference>
<evidence type="ECO:0000256" key="5">
    <source>
        <dbReference type="ARBA" id="ARBA00022597"/>
    </source>
</evidence>
<dbReference type="Proteomes" id="UP000604481">
    <property type="component" value="Unassembled WGS sequence"/>
</dbReference>
<feature type="signal peptide" evidence="15">
    <location>
        <begin position="1"/>
        <end position="22"/>
    </location>
</feature>
<dbReference type="Pfam" id="PF22461">
    <property type="entry name" value="SLBB_2"/>
    <property type="match status" value="1"/>
</dbReference>
<dbReference type="InterPro" id="IPR003715">
    <property type="entry name" value="Poly_export_N"/>
</dbReference>
<evidence type="ECO:0000256" key="13">
    <source>
        <dbReference type="ARBA" id="ARBA00023237"/>
    </source>
</evidence>
<evidence type="ECO:0000259" key="16">
    <source>
        <dbReference type="Pfam" id="PF02563"/>
    </source>
</evidence>
<keyword evidence="12" id="KW-0564">Palmitate</keyword>
<dbReference type="GO" id="GO:0015288">
    <property type="term" value="F:porin activity"/>
    <property type="evidence" value="ECO:0007669"/>
    <property type="project" value="UniProtKB-KW"/>
</dbReference>
<evidence type="ECO:0000256" key="4">
    <source>
        <dbReference type="ARBA" id="ARBA00022452"/>
    </source>
</evidence>
<keyword evidence="8" id="KW-0625">Polysaccharide transport</keyword>
<keyword evidence="14" id="KW-0449">Lipoprotein</keyword>
<dbReference type="GO" id="GO:0006811">
    <property type="term" value="P:monoatomic ion transport"/>
    <property type="evidence" value="ECO:0007669"/>
    <property type="project" value="UniProtKB-KW"/>
</dbReference>
<dbReference type="Pfam" id="PF02563">
    <property type="entry name" value="Poly_export"/>
    <property type="match status" value="1"/>
</dbReference>
<dbReference type="GO" id="GO:0046930">
    <property type="term" value="C:pore complex"/>
    <property type="evidence" value="ECO:0007669"/>
    <property type="project" value="UniProtKB-KW"/>
</dbReference>
<evidence type="ECO:0000256" key="10">
    <source>
        <dbReference type="ARBA" id="ARBA00023114"/>
    </source>
</evidence>
<evidence type="ECO:0000256" key="12">
    <source>
        <dbReference type="ARBA" id="ARBA00023139"/>
    </source>
</evidence>
<dbReference type="InterPro" id="IPR019554">
    <property type="entry name" value="Soluble_ligand-bd"/>
</dbReference>
<keyword evidence="6" id="KW-0812">Transmembrane</keyword>
<comment type="similarity">
    <text evidence="2">Belongs to the BexD/CtrA/VexA family.</text>
</comment>
<accession>A0A8J7FF17</accession>
<dbReference type="GO" id="GO:0015159">
    <property type="term" value="F:polysaccharide transmembrane transporter activity"/>
    <property type="evidence" value="ECO:0007669"/>
    <property type="project" value="InterPro"/>
</dbReference>
<evidence type="ECO:0000256" key="8">
    <source>
        <dbReference type="ARBA" id="ARBA00023047"/>
    </source>
</evidence>
<dbReference type="PANTHER" id="PTHR33619">
    <property type="entry name" value="POLYSACCHARIDE EXPORT PROTEIN GFCE-RELATED"/>
    <property type="match status" value="1"/>
</dbReference>
<evidence type="ECO:0000256" key="7">
    <source>
        <dbReference type="ARBA" id="ARBA00022729"/>
    </source>
</evidence>
<keyword evidence="3" id="KW-0813">Transport</keyword>
<keyword evidence="7 15" id="KW-0732">Signal</keyword>